<evidence type="ECO:0000313" key="5">
    <source>
        <dbReference type="EMBL" id="PIS14637.1"/>
    </source>
</evidence>
<dbReference type="Gene3D" id="3.30.428.10">
    <property type="entry name" value="HIT-like"/>
    <property type="match status" value="1"/>
</dbReference>
<dbReference type="GO" id="GO:0003824">
    <property type="term" value="F:catalytic activity"/>
    <property type="evidence" value="ECO:0007669"/>
    <property type="project" value="InterPro"/>
</dbReference>
<dbReference type="InterPro" id="IPR001310">
    <property type="entry name" value="Histidine_triad_HIT"/>
</dbReference>
<sequence length="125" mass="14590">MQDCVFCKIVAGEIPCYKVFENRNFLAFLDIKPQGAGHTLLIPKKHYASVWDLPAGRQVSPNYNEYFETVRDIYEVLRNKLSPDWIELRILGMDIPHTHIHLIPHWNKKSPYNPADFEQIAKLLV</sequence>
<proteinExistence type="predicted"/>
<feature type="short sequence motif" description="Histidine triad motif" evidence="2 3">
    <location>
        <begin position="97"/>
        <end position="101"/>
    </location>
</feature>
<dbReference type="InterPro" id="IPR011146">
    <property type="entry name" value="HIT-like"/>
</dbReference>
<dbReference type="AlphaFoldDB" id="A0A2H0WPS9"/>
<reference evidence="6" key="1">
    <citation type="submission" date="2017-09" db="EMBL/GenBank/DDBJ databases">
        <title>Depth-based differentiation of microbial function through sediment-hosted aquifers and enrichment of novel symbionts in the deep terrestrial subsurface.</title>
        <authorList>
            <person name="Probst A.J."/>
            <person name="Ladd B."/>
            <person name="Jarett J.K."/>
            <person name="Geller-Mcgrath D.E."/>
            <person name="Sieber C.M.K."/>
            <person name="Emerson J.B."/>
            <person name="Anantharaman K."/>
            <person name="Thomas B.C."/>
            <person name="Malmstrom R."/>
            <person name="Stieglmeier M."/>
            <person name="Klingl A."/>
            <person name="Woyke T."/>
            <person name="Ryan C.M."/>
            <person name="Banfield J.F."/>
        </authorList>
    </citation>
    <scope>NUCLEOTIDE SEQUENCE [LARGE SCALE GENOMIC DNA]</scope>
</reference>
<name>A0A2H0WPS9_9BACT</name>
<evidence type="ECO:0000256" key="1">
    <source>
        <dbReference type="PIRSR" id="PIRSR601310-1"/>
    </source>
</evidence>
<dbReference type="SUPFAM" id="SSF54197">
    <property type="entry name" value="HIT-like"/>
    <property type="match status" value="1"/>
</dbReference>
<evidence type="ECO:0000256" key="2">
    <source>
        <dbReference type="PIRSR" id="PIRSR601310-3"/>
    </source>
</evidence>
<dbReference type="GO" id="GO:0009117">
    <property type="term" value="P:nucleotide metabolic process"/>
    <property type="evidence" value="ECO:0007669"/>
    <property type="project" value="TreeGrafter"/>
</dbReference>
<dbReference type="PRINTS" id="PR00332">
    <property type="entry name" value="HISTRIAD"/>
</dbReference>
<accession>A0A2H0WPS9</accession>
<gene>
    <name evidence="5" type="ORF">COT64_01555</name>
</gene>
<feature type="active site" description="Tele-AMP-histidine intermediate" evidence="1">
    <location>
        <position position="99"/>
    </location>
</feature>
<evidence type="ECO:0000313" key="6">
    <source>
        <dbReference type="Proteomes" id="UP000230775"/>
    </source>
</evidence>
<dbReference type="PANTHER" id="PTHR46648">
    <property type="entry name" value="HIT FAMILY PROTEIN 1"/>
    <property type="match status" value="1"/>
</dbReference>
<protein>
    <submittedName>
        <fullName evidence="5">HIT family protein</fullName>
    </submittedName>
</protein>
<dbReference type="PROSITE" id="PS51084">
    <property type="entry name" value="HIT_2"/>
    <property type="match status" value="1"/>
</dbReference>
<comment type="caution">
    <text evidence="5">The sequence shown here is derived from an EMBL/GenBank/DDBJ whole genome shotgun (WGS) entry which is preliminary data.</text>
</comment>
<feature type="domain" description="HIT" evidence="4">
    <location>
        <begin position="5"/>
        <end position="112"/>
    </location>
</feature>
<dbReference type="Pfam" id="PF01230">
    <property type="entry name" value="HIT"/>
    <property type="match status" value="1"/>
</dbReference>
<evidence type="ECO:0000259" key="4">
    <source>
        <dbReference type="PROSITE" id="PS51084"/>
    </source>
</evidence>
<evidence type="ECO:0000256" key="3">
    <source>
        <dbReference type="PROSITE-ProRule" id="PRU00464"/>
    </source>
</evidence>
<dbReference type="EMBL" id="PEZI01000035">
    <property type="protein sequence ID" value="PIS14637.1"/>
    <property type="molecule type" value="Genomic_DNA"/>
</dbReference>
<dbReference type="InterPro" id="IPR036265">
    <property type="entry name" value="HIT-like_sf"/>
</dbReference>
<dbReference type="Proteomes" id="UP000230775">
    <property type="component" value="Unassembled WGS sequence"/>
</dbReference>
<dbReference type="PANTHER" id="PTHR46648:SF1">
    <property type="entry name" value="ADENOSINE 5'-MONOPHOSPHORAMIDASE HNT1"/>
    <property type="match status" value="1"/>
</dbReference>
<organism evidence="5 6">
    <name type="scientific">Candidatus Shapirobacteria bacterium CG09_land_8_20_14_0_10_39_12</name>
    <dbReference type="NCBI Taxonomy" id="1974885"/>
    <lineage>
        <taxon>Bacteria</taxon>
        <taxon>Candidatus Shapironibacteriota</taxon>
    </lineage>
</organism>